<protein>
    <submittedName>
        <fullName evidence="1">Uncharacterized protein</fullName>
    </submittedName>
</protein>
<keyword evidence="2" id="KW-1185">Reference proteome</keyword>
<dbReference type="AlphaFoldDB" id="A0A2W1BZI6"/>
<name>A0A2W1BZI6_HELAM</name>
<reference evidence="1 2" key="1">
    <citation type="journal article" date="2017" name="BMC Biol.">
        <title>Genomic innovations, transcriptional plasticity and gene loss underlying the evolution and divergence of two highly polyphagous and invasive Helicoverpa pest species.</title>
        <authorList>
            <person name="Pearce S.L."/>
            <person name="Clarke D.F."/>
            <person name="East P.D."/>
            <person name="Elfekih S."/>
            <person name="Gordon K.H."/>
            <person name="Jermiin L.S."/>
            <person name="McGaughran A."/>
            <person name="Oakeshott J.G."/>
            <person name="Papanikolaou A."/>
            <person name="Perera O.P."/>
            <person name="Rane R.V."/>
            <person name="Richards S."/>
            <person name="Tay W.T."/>
            <person name="Walsh T.K."/>
            <person name="Anderson A."/>
            <person name="Anderson C.J."/>
            <person name="Asgari S."/>
            <person name="Board P.G."/>
            <person name="Bretschneider A."/>
            <person name="Campbell P.M."/>
            <person name="Chertemps T."/>
            <person name="Christeller J.T."/>
            <person name="Coppin C.W."/>
            <person name="Downes S.J."/>
            <person name="Duan G."/>
            <person name="Farnsworth C.A."/>
            <person name="Good R.T."/>
            <person name="Han L.B."/>
            <person name="Han Y.C."/>
            <person name="Hatje K."/>
            <person name="Horne I."/>
            <person name="Huang Y.P."/>
            <person name="Hughes D.S."/>
            <person name="Jacquin-Joly E."/>
            <person name="James W."/>
            <person name="Jhangiani S."/>
            <person name="Kollmar M."/>
            <person name="Kuwar S.S."/>
            <person name="Li S."/>
            <person name="Liu N.Y."/>
            <person name="Maibeche M.T."/>
            <person name="Miller J.R."/>
            <person name="Montagne N."/>
            <person name="Perry T."/>
            <person name="Qu J."/>
            <person name="Song S.V."/>
            <person name="Sutton G.G."/>
            <person name="Vogel H."/>
            <person name="Walenz B.P."/>
            <person name="Xu W."/>
            <person name="Zhang H.J."/>
            <person name="Zou Z."/>
            <person name="Batterham P."/>
            <person name="Edwards O.R."/>
            <person name="Feyereisen R."/>
            <person name="Gibbs R.A."/>
            <person name="Heckel D.G."/>
            <person name="McGrath A."/>
            <person name="Robin C."/>
            <person name="Scherer S.E."/>
            <person name="Worley K.C."/>
            <person name="Wu Y.D."/>
        </authorList>
    </citation>
    <scope>NUCLEOTIDE SEQUENCE [LARGE SCALE GENOMIC DNA]</scope>
    <source>
        <strain evidence="1">Harm_GR_Male_#8</strain>
        <tissue evidence="1">Whole organism</tissue>
    </source>
</reference>
<evidence type="ECO:0000313" key="1">
    <source>
        <dbReference type="EMBL" id="PZC77233.1"/>
    </source>
</evidence>
<gene>
    <name evidence="1" type="primary">HaOG203640</name>
    <name evidence="1" type="ORF">B5X24_HaOG203640</name>
</gene>
<dbReference type="Proteomes" id="UP000249218">
    <property type="component" value="Unassembled WGS sequence"/>
</dbReference>
<accession>A0A2W1BZI6</accession>
<evidence type="ECO:0000313" key="2">
    <source>
        <dbReference type="Proteomes" id="UP000249218"/>
    </source>
</evidence>
<proteinExistence type="predicted"/>
<dbReference type="EMBL" id="KZ149934">
    <property type="protein sequence ID" value="PZC77233.1"/>
    <property type="molecule type" value="Genomic_DNA"/>
</dbReference>
<organism evidence="1 2">
    <name type="scientific">Helicoverpa armigera</name>
    <name type="common">Cotton bollworm</name>
    <name type="synonym">Heliothis armigera</name>
    <dbReference type="NCBI Taxonomy" id="29058"/>
    <lineage>
        <taxon>Eukaryota</taxon>
        <taxon>Metazoa</taxon>
        <taxon>Ecdysozoa</taxon>
        <taxon>Arthropoda</taxon>
        <taxon>Hexapoda</taxon>
        <taxon>Insecta</taxon>
        <taxon>Pterygota</taxon>
        <taxon>Neoptera</taxon>
        <taxon>Endopterygota</taxon>
        <taxon>Lepidoptera</taxon>
        <taxon>Glossata</taxon>
        <taxon>Ditrysia</taxon>
        <taxon>Noctuoidea</taxon>
        <taxon>Noctuidae</taxon>
        <taxon>Heliothinae</taxon>
        <taxon>Helicoverpa</taxon>
    </lineage>
</organism>
<sequence>MAELSPNNLLCARGTCVNNTTAVKIRCVVSEAEGFRGGRVGRGARASVAHALQKHIACTPRAHCVHMCVRAAGIPAELSILRNPQHSLHYTGVYSLT</sequence>